<organism evidence="1 2">
    <name type="scientific">Pseudonocardia endophytica</name>
    <dbReference type="NCBI Taxonomy" id="401976"/>
    <lineage>
        <taxon>Bacteria</taxon>
        <taxon>Bacillati</taxon>
        <taxon>Actinomycetota</taxon>
        <taxon>Actinomycetes</taxon>
        <taxon>Pseudonocardiales</taxon>
        <taxon>Pseudonocardiaceae</taxon>
        <taxon>Pseudonocardia</taxon>
    </lineage>
</organism>
<accession>A0A4R1I3U8</accession>
<name>A0A4R1I3U8_PSEEN</name>
<protein>
    <submittedName>
        <fullName evidence="1">Copper transport outer membrane protein MctB</fullName>
    </submittedName>
</protein>
<evidence type="ECO:0000313" key="2">
    <source>
        <dbReference type="Proteomes" id="UP000295560"/>
    </source>
</evidence>
<dbReference type="GO" id="GO:0016020">
    <property type="term" value="C:membrane"/>
    <property type="evidence" value="ECO:0007669"/>
    <property type="project" value="InterPro"/>
</dbReference>
<keyword evidence="2" id="KW-1185">Reference proteome</keyword>
<dbReference type="AlphaFoldDB" id="A0A4R1I3U8"/>
<dbReference type="OrthoDB" id="4350157at2"/>
<evidence type="ECO:0000313" key="1">
    <source>
        <dbReference type="EMBL" id="TCK24682.1"/>
    </source>
</evidence>
<dbReference type="Proteomes" id="UP000295560">
    <property type="component" value="Unassembled WGS sequence"/>
</dbReference>
<reference evidence="1 2" key="1">
    <citation type="submission" date="2019-03" db="EMBL/GenBank/DDBJ databases">
        <title>Sequencing the genomes of 1000 actinobacteria strains.</title>
        <authorList>
            <person name="Klenk H.-P."/>
        </authorList>
    </citation>
    <scope>NUCLEOTIDE SEQUENCE [LARGE SCALE GENOMIC DNA]</scope>
    <source>
        <strain evidence="1 2">DSM 44969</strain>
    </source>
</reference>
<gene>
    <name evidence="1" type="ORF">EV378_0468</name>
</gene>
<dbReference type="Pfam" id="PF11382">
    <property type="entry name" value="MctB"/>
    <property type="match status" value="1"/>
</dbReference>
<comment type="caution">
    <text evidence="1">The sequence shown here is derived from an EMBL/GenBank/DDBJ whole genome shotgun (WGS) entry which is preliminary data.</text>
</comment>
<dbReference type="GO" id="GO:0055070">
    <property type="term" value="P:copper ion homeostasis"/>
    <property type="evidence" value="ECO:0007669"/>
    <property type="project" value="InterPro"/>
</dbReference>
<dbReference type="EMBL" id="SMFZ01000001">
    <property type="protein sequence ID" value="TCK24682.1"/>
    <property type="molecule type" value="Genomic_DNA"/>
</dbReference>
<dbReference type="InterPro" id="IPR021522">
    <property type="entry name" value="MctB"/>
</dbReference>
<dbReference type="RefSeq" id="WP_132421108.1">
    <property type="nucleotide sequence ID" value="NZ_SMFZ01000001.1"/>
</dbReference>
<proteinExistence type="predicted"/>
<sequence length="307" mass="29708">MIARRYRVVGVGIGFLVLGVVLGLIIGSSTAPGRMVTAVSDLAADRGEDVTRLQAERDQLAAGERAADGFAAGIAPVALRGSLQGSAVTIVSVGGAPADADAIGQMVGQAGGTMAGRVQLTDAVTDPARADQLRDLATRLLPAGAQLPTSPDPGTVAGGLLGSALLTMPNVPPPAADQTQSVLAGLAGAGFAEQGPAPGPAQLVVVLTGTPAEGVDAQSRSSTAARLAAELDRRGSGGVLAGPTATGAVGAVRADPALAGGLSTVDDVGAGAGRVATVLALREQLTGRAGAYGSGDGATAPLPAAQP</sequence>